<feature type="compositionally biased region" description="Low complexity" evidence="1">
    <location>
        <begin position="119"/>
        <end position="129"/>
    </location>
</feature>
<evidence type="ECO:0000256" key="1">
    <source>
        <dbReference type="SAM" id="MobiDB-lite"/>
    </source>
</evidence>
<dbReference type="OrthoDB" id="3203512at2759"/>
<feature type="region of interest" description="Disordered" evidence="1">
    <location>
        <begin position="149"/>
        <end position="183"/>
    </location>
</feature>
<evidence type="ECO:0000313" key="2">
    <source>
        <dbReference type="EMBL" id="KIO17378.1"/>
    </source>
</evidence>
<organism evidence="2 3">
    <name type="scientific">Tulasnella calospora MUT 4182</name>
    <dbReference type="NCBI Taxonomy" id="1051891"/>
    <lineage>
        <taxon>Eukaryota</taxon>
        <taxon>Fungi</taxon>
        <taxon>Dikarya</taxon>
        <taxon>Basidiomycota</taxon>
        <taxon>Agaricomycotina</taxon>
        <taxon>Agaricomycetes</taxon>
        <taxon>Cantharellales</taxon>
        <taxon>Tulasnellaceae</taxon>
        <taxon>Tulasnella</taxon>
    </lineage>
</organism>
<name>A0A0C3K7M9_9AGAM</name>
<feature type="region of interest" description="Disordered" evidence="1">
    <location>
        <begin position="107"/>
        <end position="129"/>
    </location>
</feature>
<dbReference type="EMBL" id="KN823391">
    <property type="protein sequence ID" value="KIO17378.1"/>
    <property type="molecule type" value="Genomic_DNA"/>
</dbReference>
<dbReference type="HOGENOM" id="CLU_1125229_0_0_1"/>
<protein>
    <submittedName>
        <fullName evidence="2">Uncharacterized protein</fullName>
    </submittedName>
</protein>
<dbReference type="Proteomes" id="UP000054248">
    <property type="component" value="Unassembled WGS sequence"/>
</dbReference>
<reference evidence="3" key="2">
    <citation type="submission" date="2015-01" db="EMBL/GenBank/DDBJ databases">
        <title>Evolutionary Origins and Diversification of the Mycorrhizal Mutualists.</title>
        <authorList>
            <consortium name="DOE Joint Genome Institute"/>
            <consortium name="Mycorrhizal Genomics Consortium"/>
            <person name="Kohler A."/>
            <person name="Kuo A."/>
            <person name="Nagy L.G."/>
            <person name="Floudas D."/>
            <person name="Copeland A."/>
            <person name="Barry K.W."/>
            <person name="Cichocki N."/>
            <person name="Veneault-Fourrey C."/>
            <person name="LaButti K."/>
            <person name="Lindquist E.A."/>
            <person name="Lipzen A."/>
            <person name="Lundell T."/>
            <person name="Morin E."/>
            <person name="Murat C."/>
            <person name="Riley R."/>
            <person name="Ohm R."/>
            <person name="Sun H."/>
            <person name="Tunlid A."/>
            <person name="Henrissat B."/>
            <person name="Grigoriev I.V."/>
            <person name="Hibbett D.S."/>
            <person name="Martin F."/>
        </authorList>
    </citation>
    <scope>NUCLEOTIDE SEQUENCE [LARGE SCALE GENOMIC DNA]</scope>
    <source>
        <strain evidence="3">MUT 4182</strain>
    </source>
</reference>
<gene>
    <name evidence="2" type="ORF">M407DRAFT_228583</name>
</gene>
<accession>A0A0C3K7M9</accession>
<dbReference type="AlphaFoldDB" id="A0A0C3K7M9"/>
<proteinExistence type="predicted"/>
<reference evidence="2 3" key="1">
    <citation type="submission" date="2014-04" db="EMBL/GenBank/DDBJ databases">
        <authorList>
            <consortium name="DOE Joint Genome Institute"/>
            <person name="Kuo A."/>
            <person name="Girlanda M."/>
            <person name="Perotto S."/>
            <person name="Kohler A."/>
            <person name="Nagy L.G."/>
            <person name="Floudas D."/>
            <person name="Copeland A."/>
            <person name="Barry K.W."/>
            <person name="Cichocki N."/>
            <person name="Veneault-Fourrey C."/>
            <person name="LaButti K."/>
            <person name="Lindquist E.A."/>
            <person name="Lipzen A."/>
            <person name="Lundell T."/>
            <person name="Morin E."/>
            <person name="Murat C."/>
            <person name="Sun H."/>
            <person name="Tunlid A."/>
            <person name="Henrissat B."/>
            <person name="Grigoriev I.V."/>
            <person name="Hibbett D.S."/>
            <person name="Martin F."/>
            <person name="Nordberg H.P."/>
            <person name="Cantor M.N."/>
            <person name="Hua S.X."/>
        </authorList>
    </citation>
    <scope>NUCLEOTIDE SEQUENCE [LARGE SCALE GENOMIC DNA]</scope>
    <source>
        <strain evidence="2 3">MUT 4182</strain>
    </source>
</reference>
<keyword evidence="3" id="KW-1185">Reference proteome</keyword>
<evidence type="ECO:0000313" key="3">
    <source>
        <dbReference type="Proteomes" id="UP000054248"/>
    </source>
</evidence>
<sequence>MQTIVPGTRQFTRITYATLPTKRRAYNWELAHASLNASPTGLMVIDEIVDDLFYRFPERFEGKQSKWLSCRNSLANNMTISPDFYKATRIPGEHRYHWALTGSVEGVPRPDKKAKRAGAARPGPSAAARFWKDDGKRARSLRGIHYRPEDDLLDPVAPEEGLEDDEEIEFDPSTDPDYDGDSDFDPAVDVEPDYKGDKYMRLNGVPYPIDYDEVYARRSPETQIFHNRLADSIRLYLRSVDWSKEDL</sequence>
<feature type="compositionally biased region" description="Acidic residues" evidence="1">
    <location>
        <begin position="160"/>
        <end position="183"/>
    </location>
</feature>